<sequence>MPPTWVDRDGRRHVGGGAKPLPPPPPLRSSYILQEMNNFVGLEEKLQVPRLGGKKSDESDFLTLDSIRRMLIQLEDTIIFNLLERFCIMLLLPSSKKQIWDVYFDDLLPRLVSKGSDGNCGSSACCDTIILQALSKRIHYGNFVAEAKFRESPDMYSAAIKAYARIILY</sequence>
<dbReference type="PANTHER" id="PTHR21145:SF0">
    <property type="entry name" value="CHORISMATE MUTASE 1, CHLOROPLASTIC"/>
    <property type="match status" value="1"/>
</dbReference>
<accession>A0A8J5TB46</accession>
<dbReference type="GO" id="GO:0004106">
    <property type="term" value="F:chorismate mutase activity"/>
    <property type="evidence" value="ECO:0007669"/>
    <property type="project" value="InterPro"/>
</dbReference>
<organism evidence="2 3">
    <name type="scientific">Zizania palustris</name>
    <name type="common">Northern wild rice</name>
    <dbReference type="NCBI Taxonomy" id="103762"/>
    <lineage>
        <taxon>Eukaryota</taxon>
        <taxon>Viridiplantae</taxon>
        <taxon>Streptophyta</taxon>
        <taxon>Embryophyta</taxon>
        <taxon>Tracheophyta</taxon>
        <taxon>Spermatophyta</taxon>
        <taxon>Magnoliopsida</taxon>
        <taxon>Liliopsida</taxon>
        <taxon>Poales</taxon>
        <taxon>Poaceae</taxon>
        <taxon>BOP clade</taxon>
        <taxon>Oryzoideae</taxon>
        <taxon>Oryzeae</taxon>
        <taxon>Zizaniinae</taxon>
        <taxon>Zizania</taxon>
    </lineage>
</organism>
<dbReference type="AlphaFoldDB" id="A0A8J5TB46"/>
<dbReference type="GO" id="GO:0005737">
    <property type="term" value="C:cytoplasm"/>
    <property type="evidence" value="ECO:0007669"/>
    <property type="project" value="TreeGrafter"/>
</dbReference>
<feature type="region of interest" description="Disordered" evidence="1">
    <location>
        <begin position="1"/>
        <end position="26"/>
    </location>
</feature>
<evidence type="ECO:0000313" key="3">
    <source>
        <dbReference type="Proteomes" id="UP000729402"/>
    </source>
</evidence>
<dbReference type="Proteomes" id="UP000729402">
    <property type="component" value="Unassembled WGS sequence"/>
</dbReference>
<dbReference type="InterPro" id="IPR008238">
    <property type="entry name" value="Chorismate_mutase_AroQ_euk"/>
</dbReference>
<evidence type="ECO:0008006" key="4">
    <source>
        <dbReference type="Google" id="ProtNLM"/>
    </source>
</evidence>
<evidence type="ECO:0000313" key="2">
    <source>
        <dbReference type="EMBL" id="KAG8077048.1"/>
    </source>
</evidence>
<gene>
    <name evidence="2" type="ORF">GUJ93_ZPchr0006g42336</name>
</gene>
<comment type="caution">
    <text evidence="2">The sequence shown here is derived from an EMBL/GenBank/DDBJ whole genome shotgun (WGS) entry which is preliminary data.</text>
</comment>
<dbReference type="OrthoDB" id="191918at2759"/>
<evidence type="ECO:0000256" key="1">
    <source>
        <dbReference type="SAM" id="MobiDB-lite"/>
    </source>
</evidence>
<feature type="compositionally biased region" description="Basic and acidic residues" evidence="1">
    <location>
        <begin position="1"/>
        <end position="12"/>
    </location>
</feature>
<dbReference type="EMBL" id="JAAALK010000283">
    <property type="protein sequence ID" value="KAG8077048.1"/>
    <property type="molecule type" value="Genomic_DNA"/>
</dbReference>
<protein>
    <recommendedName>
        <fullName evidence="4">Chorismate mutase</fullName>
    </recommendedName>
</protein>
<dbReference type="PROSITE" id="PS51169">
    <property type="entry name" value="CHORISMATE_MUT_3"/>
    <property type="match status" value="1"/>
</dbReference>
<dbReference type="GO" id="GO:0009073">
    <property type="term" value="P:aromatic amino acid family biosynthetic process"/>
    <property type="evidence" value="ECO:0007669"/>
    <property type="project" value="InterPro"/>
</dbReference>
<reference evidence="2" key="1">
    <citation type="journal article" date="2021" name="bioRxiv">
        <title>Whole Genome Assembly and Annotation of Northern Wild Rice, Zizania palustris L., Supports a Whole Genome Duplication in the Zizania Genus.</title>
        <authorList>
            <person name="Haas M."/>
            <person name="Kono T."/>
            <person name="Macchietto M."/>
            <person name="Millas R."/>
            <person name="McGilp L."/>
            <person name="Shao M."/>
            <person name="Duquette J."/>
            <person name="Hirsch C.N."/>
            <person name="Kimball J."/>
        </authorList>
    </citation>
    <scope>NUCLEOTIDE SEQUENCE</scope>
    <source>
        <tissue evidence="2">Fresh leaf tissue</tissue>
    </source>
</reference>
<proteinExistence type="predicted"/>
<reference evidence="2" key="2">
    <citation type="submission" date="2021-02" db="EMBL/GenBank/DDBJ databases">
        <authorList>
            <person name="Kimball J.A."/>
            <person name="Haas M.W."/>
            <person name="Macchietto M."/>
            <person name="Kono T."/>
            <person name="Duquette J."/>
            <person name="Shao M."/>
        </authorList>
    </citation>
    <scope>NUCLEOTIDE SEQUENCE</scope>
    <source>
        <tissue evidence="2">Fresh leaf tissue</tissue>
    </source>
</reference>
<name>A0A8J5TB46_ZIZPA</name>
<dbReference type="PANTHER" id="PTHR21145">
    <property type="entry name" value="CHORISMATE MUTASE"/>
    <property type="match status" value="1"/>
</dbReference>
<keyword evidence="3" id="KW-1185">Reference proteome</keyword>